<dbReference type="Proteomes" id="UP000472240">
    <property type="component" value="Chromosome 9"/>
</dbReference>
<comment type="catalytic activity">
    <reaction evidence="18">
        <text>3-oxo-(9Z-octadecenoyl)-CoA + CoA = (7Z)-hexadecenoyl-CoA + acetyl-CoA</text>
        <dbReference type="Rhea" id="RHEA:47400"/>
        <dbReference type="ChEBI" id="CHEBI:57287"/>
        <dbReference type="ChEBI" id="CHEBI:57288"/>
        <dbReference type="ChEBI" id="CHEBI:87695"/>
        <dbReference type="ChEBI" id="CHEBI:87698"/>
    </reaction>
    <physiologicalReaction direction="left-to-right" evidence="18">
        <dbReference type="Rhea" id="RHEA:47401"/>
    </physiologicalReaction>
</comment>
<evidence type="ECO:0000256" key="37">
    <source>
        <dbReference type="ARBA" id="ARBA00049306"/>
    </source>
</evidence>
<evidence type="ECO:0000256" key="18">
    <source>
        <dbReference type="ARBA" id="ARBA00024514"/>
    </source>
</evidence>
<name>A0A671DZV0_RHIFE</name>
<evidence type="ECO:0000256" key="31">
    <source>
        <dbReference type="ARBA" id="ARBA00048001"/>
    </source>
</evidence>
<evidence type="ECO:0000256" key="7">
    <source>
        <dbReference type="ARBA" id="ARBA00022679"/>
    </source>
</evidence>
<dbReference type="InterPro" id="IPR003033">
    <property type="entry name" value="SCP2_sterol-bd_dom"/>
</dbReference>
<keyword evidence="6" id="KW-0963">Cytoplasm</keyword>
<evidence type="ECO:0000256" key="24">
    <source>
        <dbReference type="ARBA" id="ARBA00031346"/>
    </source>
</evidence>
<evidence type="ECO:0000256" key="1">
    <source>
        <dbReference type="ARBA" id="ARBA00004275"/>
    </source>
</evidence>
<evidence type="ECO:0000259" key="41">
    <source>
        <dbReference type="Pfam" id="PF22691"/>
    </source>
</evidence>
<evidence type="ECO:0000256" key="34">
    <source>
        <dbReference type="ARBA" id="ARBA00049178"/>
    </source>
</evidence>
<keyword evidence="7" id="KW-0808">Transferase</keyword>
<evidence type="ECO:0000256" key="3">
    <source>
        <dbReference type="ARBA" id="ARBA00012352"/>
    </source>
</evidence>
<dbReference type="Pfam" id="PF00108">
    <property type="entry name" value="Thiolase_N"/>
    <property type="match status" value="1"/>
</dbReference>
<evidence type="ECO:0000256" key="35">
    <source>
        <dbReference type="ARBA" id="ARBA00049268"/>
    </source>
</evidence>
<comment type="catalytic activity">
    <reaction evidence="32">
        <text>decanoyl-CoA + acetyl-CoA = 3-oxododecanoyl-CoA + CoA</text>
        <dbReference type="Rhea" id="RHEA:31183"/>
        <dbReference type="ChEBI" id="CHEBI:57287"/>
        <dbReference type="ChEBI" id="CHEBI:57288"/>
        <dbReference type="ChEBI" id="CHEBI:61430"/>
        <dbReference type="ChEBI" id="CHEBI:62615"/>
    </reaction>
    <physiologicalReaction direction="right-to-left" evidence="32">
        <dbReference type="Rhea" id="RHEA:31185"/>
    </physiologicalReaction>
</comment>
<dbReference type="InterPro" id="IPR020615">
    <property type="entry name" value="Thiolase_acyl_enz_int_AS"/>
</dbReference>
<dbReference type="PANTHER" id="PTHR42870:SF1">
    <property type="entry name" value="NON-SPECIFIC LIPID-TRANSFER PROTEIN-LIKE 2"/>
    <property type="match status" value="1"/>
</dbReference>
<keyword evidence="10" id="KW-0446">Lipid-binding</keyword>
<keyword evidence="5" id="KW-0813">Transport</keyword>
<comment type="catalytic activity">
    <reaction evidence="38">
        <text>octanoyl-CoA + acetyl-CoA = 3-oxodecanoyl-CoA + CoA</text>
        <dbReference type="Rhea" id="RHEA:31087"/>
        <dbReference type="ChEBI" id="CHEBI:57287"/>
        <dbReference type="ChEBI" id="CHEBI:57288"/>
        <dbReference type="ChEBI" id="CHEBI:57386"/>
        <dbReference type="ChEBI" id="CHEBI:62548"/>
    </reaction>
    <physiologicalReaction direction="right-to-left" evidence="38">
        <dbReference type="Rhea" id="RHEA:31089"/>
    </physiologicalReaction>
</comment>
<feature type="domain" description="Thiolase N-terminal" evidence="39">
    <location>
        <begin position="13"/>
        <end position="239"/>
    </location>
</feature>
<dbReference type="GeneTree" id="ENSGT00940000154327"/>
<evidence type="ECO:0000256" key="30">
    <source>
        <dbReference type="ARBA" id="ARBA00047485"/>
    </source>
</evidence>
<keyword evidence="12" id="KW-0012">Acyltransferase</keyword>
<dbReference type="GO" id="GO:0005777">
    <property type="term" value="C:peroxisome"/>
    <property type="evidence" value="ECO:0007669"/>
    <property type="project" value="UniProtKB-SubCell"/>
</dbReference>
<keyword evidence="11" id="KW-0576">Peroxisome</keyword>
<organism evidence="42 43">
    <name type="scientific">Rhinolophus ferrumequinum</name>
    <name type="common">Greater horseshoe bat</name>
    <dbReference type="NCBI Taxonomy" id="59479"/>
    <lineage>
        <taxon>Eukaryota</taxon>
        <taxon>Metazoa</taxon>
        <taxon>Chordata</taxon>
        <taxon>Craniata</taxon>
        <taxon>Vertebrata</taxon>
        <taxon>Euteleostomi</taxon>
        <taxon>Mammalia</taxon>
        <taxon>Eutheria</taxon>
        <taxon>Laurasiatheria</taxon>
        <taxon>Chiroptera</taxon>
        <taxon>Yinpterochiroptera</taxon>
        <taxon>Rhinolophoidea</taxon>
        <taxon>Rhinolophidae</taxon>
        <taxon>Rhinolophinae</taxon>
        <taxon>Rhinolophus</taxon>
    </lineage>
</organism>
<evidence type="ECO:0000256" key="2">
    <source>
        <dbReference type="ARBA" id="ARBA00004496"/>
    </source>
</evidence>
<comment type="subunit">
    <text evidence="13">Interacts with PEX5; the interaction is essential for peroxisomal import.</text>
</comment>
<evidence type="ECO:0000256" key="8">
    <source>
        <dbReference type="ARBA" id="ARBA00023055"/>
    </source>
</evidence>
<reference evidence="43" key="3">
    <citation type="submission" date="2018-12" db="EMBL/GenBank/DDBJ databases">
        <title>G10K-VGP greater horseshoe bat female genome, primary haplotype.</title>
        <authorList>
            <person name="Teeling E."/>
            <person name="Myers G."/>
            <person name="Vernes S."/>
            <person name="Pippel M."/>
            <person name="Winkler S."/>
            <person name="Fedrigo O."/>
            <person name="Rhie A."/>
            <person name="Koren S."/>
            <person name="Phillippy A."/>
            <person name="Lewin H."/>
            <person name="Damas J."/>
            <person name="Howe K."/>
            <person name="Mountcastle J."/>
            <person name="Jarvis E.D."/>
        </authorList>
    </citation>
    <scope>NUCLEOTIDE SEQUENCE [LARGE SCALE GENOMIC DNA]</scope>
</reference>
<evidence type="ECO:0000256" key="17">
    <source>
        <dbReference type="ARBA" id="ARBA00024509"/>
    </source>
</evidence>
<dbReference type="NCBIfam" id="NF006102">
    <property type="entry name" value="PRK08256.1"/>
    <property type="match status" value="1"/>
</dbReference>
<evidence type="ECO:0000256" key="23">
    <source>
        <dbReference type="ARBA" id="ARBA00031275"/>
    </source>
</evidence>
<evidence type="ECO:0000313" key="42">
    <source>
        <dbReference type="Ensembl" id="ENSRFEP00010006415.1"/>
    </source>
</evidence>
<evidence type="ECO:0000256" key="14">
    <source>
        <dbReference type="ARBA" id="ARBA00024058"/>
    </source>
</evidence>
<evidence type="ECO:0000259" key="39">
    <source>
        <dbReference type="Pfam" id="PF00108"/>
    </source>
</evidence>
<dbReference type="SUPFAM" id="SSF53901">
    <property type="entry name" value="Thiolase-like"/>
    <property type="match status" value="2"/>
</dbReference>
<evidence type="ECO:0000256" key="20">
    <source>
        <dbReference type="ARBA" id="ARBA00029348"/>
    </source>
</evidence>
<comment type="catalytic activity">
    <reaction evidence="35">
        <text>hexadecanoyl-CoA + acetyl-CoA = 3-oxooctadecanoyl-CoA + CoA</text>
        <dbReference type="Rhea" id="RHEA:35279"/>
        <dbReference type="ChEBI" id="CHEBI:57287"/>
        <dbReference type="ChEBI" id="CHEBI:57288"/>
        <dbReference type="ChEBI" id="CHEBI:57379"/>
        <dbReference type="ChEBI" id="CHEBI:71407"/>
    </reaction>
    <physiologicalReaction direction="right-to-left" evidence="35">
        <dbReference type="Rhea" id="RHEA:35281"/>
    </physiologicalReaction>
</comment>
<evidence type="ECO:0000259" key="40">
    <source>
        <dbReference type="Pfam" id="PF02036"/>
    </source>
</evidence>
<dbReference type="CDD" id="cd00826">
    <property type="entry name" value="nondecarbox_cond_enzymes"/>
    <property type="match status" value="1"/>
</dbReference>
<dbReference type="Pfam" id="PF22691">
    <property type="entry name" value="Thiolase_C_1"/>
    <property type="match status" value="1"/>
</dbReference>
<feature type="domain" description="Thiolase C-terminal" evidence="41">
    <location>
        <begin position="277"/>
        <end position="397"/>
    </location>
</feature>
<dbReference type="GO" id="GO:0050633">
    <property type="term" value="F:acetyl-CoA C-myristoyltransferase activity"/>
    <property type="evidence" value="ECO:0007669"/>
    <property type="project" value="UniProtKB-EC"/>
</dbReference>
<dbReference type="InterPro" id="IPR016039">
    <property type="entry name" value="Thiolase-like"/>
</dbReference>
<evidence type="ECO:0000256" key="16">
    <source>
        <dbReference type="ARBA" id="ARBA00024471"/>
    </source>
</evidence>
<evidence type="ECO:0000256" key="33">
    <source>
        <dbReference type="ARBA" id="ARBA00048553"/>
    </source>
</evidence>
<evidence type="ECO:0000256" key="12">
    <source>
        <dbReference type="ARBA" id="ARBA00023315"/>
    </source>
</evidence>
<comment type="subcellular location">
    <subcellularLocation>
        <location evidence="2">Cytoplasm</location>
    </subcellularLocation>
    <subcellularLocation>
        <location evidence="1">Peroxisome</location>
    </subcellularLocation>
</comment>
<dbReference type="Gene3D" id="3.30.1050.10">
    <property type="entry name" value="SCP2 sterol-binding domain"/>
    <property type="match status" value="1"/>
</dbReference>
<comment type="catalytic activity">
    <reaction evidence="20">
        <text>4,8,12-trimethyltridecanoyl-CoA + propanoyl-CoA = 3-oxopristanoyl-CoA + CoA</text>
        <dbReference type="Rhea" id="RHEA:10408"/>
        <dbReference type="ChEBI" id="CHEBI:57287"/>
        <dbReference type="ChEBI" id="CHEBI:57291"/>
        <dbReference type="ChEBI" id="CHEBI:57351"/>
        <dbReference type="ChEBI" id="CHEBI:57392"/>
        <dbReference type="EC" id="2.3.1.176"/>
    </reaction>
    <physiologicalReaction direction="right-to-left" evidence="20">
        <dbReference type="Rhea" id="RHEA:10410"/>
    </physiologicalReaction>
</comment>
<dbReference type="GO" id="GO:0008289">
    <property type="term" value="F:lipid binding"/>
    <property type="evidence" value="ECO:0007669"/>
    <property type="project" value="UniProtKB-KW"/>
</dbReference>
<comment type="catalytic activity">
    <reaction evidence="34">
        <text>an acyl-CoA + acetyl-CoA = a 3-oxoacyl-CoA + CoA</text>
        <dbReference type="Rhea" id="RHEA:21564"/>
        <dbReference type="ChEBI" id="CHEBI:57287"/>
        <dbReference type="ChEBI" id="CHEBI:57288"/>
        <dbReference type="ChEBI" id="CHEBI:58342"/>
        <dbReference type="ChEBI" id="CHEBI:90726"/>
        <dbReference type="EC" id="2.3.1.16"/>
    </reaction>
    <physiologicalReaction direction="right-to-left" evidence="34">
        <dbReference type="Rhea" id="RHEA:21566"/>
    </physiologicalReaction>
</comment>
<feature type="domain" description="SCP2" evidence="40">
    <location>
        <begin position="433"/>
        <end position="484"/>
    </location>
</feature>
<dbReference type="SUPFAM" id="SSF55718">
    <property type="entry name" value="SCP-like"/>
    <property type="match status" value="1"/>
</dbReference>
<evidence type="ECO:0000256" key="32">
    <source>
        <dbReference type="ARBA" id="ARBA00048004"/>
    </source>
</evidence>
<evidence type="ECO:0000256" key="21">
    <source>
        <dbReference type="ARBA" id="ARBA00030531"/>
    </source>
</evidence>
<comment type="catalytic activity">
    <reaction evidence="16">
        <text>propanoyl-CoA + tetradecanoyl-CoA = 3-oxo-2-methylhexadecanoyl-CoA + CoA</text>
        <dbReference type="Rhea" id="RHEA:46344"/>
        <dbReference type="ChEBI" id="CHEBI:57287"/>
        <dbReference type="ChEBI" id="CHEBI:57385"/>
        <dbReference type="ChEBI" id="CHEBI:57392"/>
        <dbReference type="ChEBI" id="CHEBI:86042"/>
    </reaction>
    <physiologicalReaction direction="right-to-left" evidence="16">
        <dbReference type="Rhea" id="RHEA:46346"/>
    </physiologicalReaction>
</comment>
<keyword evidence="43" id="KW-1185">Reference proteome</keyword>
<reference evidence="42" key="4">
    <citation type="submission" date="2025-08" db="UniProtKB">
        <authorList>
            <consortium name="Ensembl"/>
        </authorList>
    </citation>
    <scope>IDENTIFICATION</scope>
</reference>
<keyword evidence="9" id="KW-0443">Lipid metabolism</keyword>
<dbReference type="InterPro" id="IPR020613">
    <property type="entry name" value="Thiolase_CS"/>
</dbReference>
<dbReference type="InterPro" id="IPR020616">
    <property type="entry name" value="Thiolase_N"/>
</dbReference>
<evidence type="ECO:0000256" key="15">
    <source>
        <dbReference type="ARBA" id="ARBA00024073"/>
    </source>
</evidence>
<evidence type="ECO:0000256" key="26">
    <source>
        <dbReference type="ARBA" id="ARBA00032316"/>
    </source>
</evidence>
<keyword evidence="8" id="KW-0445">Lipid transport</keyword>
<gene>
    <name evidence="42" type="primary">SCP2</name>
</gene>
<dbReference type="GO" id="GO:0003988">
    <property type="term" value="F:acetyl-CoA C-acyltransferase activity"/>
    <property type="evidence" value="ECO:0007669"/>
    <property type="project" value="UniProtKB-EC"/>
</dbReference>
<dbReference type="InterPro" id="IPR055140">
    <property type="entry name" value="Thiolase_C_2"/>
</dbReference>
<evidence type="ECO:0000256" key="13">
    <source>
        <dbReference type="ARBA" id="ARBA00024049"/>
    </source>
</evidence>
<comment type="catalytic activity">
    <reaction evidence="33">
        <text>butanoyl-CoA + acetyl-CoA = 3-oxohexanoyl-CoA + CoA</text>
        <dbReference type="Rhea" id="RHEA:31111"/>
        <dbReference type="ChEBI" id="CHEBI:57287"/>
        <dbReference type="ChEBI" id="CHEBI:57288"/>
        <dbReference type="ChEBI" id="CHEBI:57371"/>
        <dbReference type="ChEBI" id="CHEBI:62418"/>
    </reaction>
    <physiologicalReaction direction="right-to-left" evidence="33">
        <dbReference type="Rhea" id="RHEA:31113"/>
    </physiologicalReaction>
</comment>
<comment type="catalytic activity">
    <reaction evidence="37">
        <text>3-oxohexadecanedioyl-CoA + CoA = tetradecanedioyl-CoA + acetyl-CoA</text>
        <dbReference type="Rhea" id="RHEA:40343"/>
        <dbReference type="ChEBI" id="CHEBI:57287"/>
        <dbReference type="ChEBI" id="CHEBI:57288"/>
        <dbReference type="ChEBI" id="CHEBI:77081"/>
        <dbReference type="ChEBI" id="CHEBI:77084"/>
    </reaction>
    <physiologicalReaction direction="left-to-right" evidence="37">
        <dbReference type="Rhea" id="RHEA:40344"/>
    </physiologicalReaction>
</comment>
<comment type="catalytic activity">
    <reaction evidence="30">
        <text>tetradecanoyl-CoA + acetyl-CoA = 3-oxohexadecanoyl-CoA + CoA</text>
        <dbReference type="Rhea" id="RHEA:18161"/>
        <dbReference type="ChEBI" id="CHEBI:57287"/>
        <dbReference type="ChEBI" id="CHEBI:57288"/>
        <dbReference type="ChEBI" id="CHEBI:57349"/>
        <dbReference type="ChEBI" id="CHEBI:57385"/>
        <dbReference type="EC" id="2.3.1.155"/>
    </reaction>
    <physiologicalReaction direction="right-to-left" evidence="30">
        <dbReference type="Rhea" id="RHEA:18163"/>
    </physiologicalReaction>
</comment>
<comment type="function">
    <text evidence="28">Mediates the transfer of all common phospholipids, cholesterol and gangliosides from the endoplasmic reticulum to the plasma membrane. May play a role in regulating steroidogenesis. Stimulates the microsomal conversion of 7-dehydrocholesterol to cholesterol. Also binds fatty acids and fatty acyl Coenzyme A (CoA) such as phytanoyl-CoA. Involved in the regulation phospholipid synthesis in endoplasmic reticulum enhancing the incorporation of exogenous fatty acid into glycerides. Seems to stimulate the rate-limiting step in phosphatidic acid formation mediated by GPAT3. Isoforms SCP2 and SCPx cooperate in peroxisomal oxidation of certain naturally occurring tetramethyl-branched fatty acyl-CoAs.</text>
</comment>
<dbReference type="GO" id="GO:0006629">
    <property type="term" value="P:lipid metabolic process"/>
    <property type="evidence" value="ECO:0007669"/>
    <property type="project" value="UniProtKB-KW"/>
</dbReference>
<dbReference type="Pfam" id="PF02036">
    <property type="entry name" value="SCP2"/>
    <property type="match status" value="1"/>
</dbReference>
<accession>A0A671DZV0</accession>
<comment type="catalytic activity">
    <reaction evidence="19">
        <text>7-dehydrocholesterol(in) = 7-dehydrocholesterol(out)</text>
        <dbReference type="Rhea" id="RHEA:62960"/>
        <dbReference type="ChEBI" id="CHEBI:17759"/>
    </reaction>
</comment>
<evidence type="ECO:0000256" key="28">
    <source>
        <dbReference type="ARBA" id="ARBA00045738"/>
    </source>
</evidence>
<evidence type="ECO:0000256" key="11">
    <source>
        <dbReference type="ARBA" id="ARBA00023140"/>
    </source>
</evidence>
<evidence type="ECO:0000256" key="10">
    <source>
        <dbReference type="ARBA" id="ARBA00023121"/>
    </source>
</evidence>
<dbReference type="AlphaFoldDB" id="A0A671DZV0"/>
<dbReference type="EC" id="2.3.1.155" evidence="14"/>
<dbReference type="EC" id="2.3.1.176" evidence="3"/>
<comment type="catalytic activity">
    <reaction evidence="36">
        <text>dodecanoyl-CoA + acetyl-CoA = 3-oxotetradecanoyl-CoA + CoA</text>
        <dbReference type="Rhea" id="RHEA:31091"/>
        <dbReference type="ChEBI" id="CHEBI:57287"/>
        <dbReference type="ChEBI" id="CHEBI:57288"/>
        <dbReference type="ChEBI" id="CHEBI:57375"/>
        <dbReference type="ChEBI" id="CHEBI:62543"/>
    </reaction>
    <physiologicalReaction direction="right-to-left" evidence="36">
        <dbReference type="Rhea" id="RHEA:31093"/>
    </physiologicalReaction>
</comment>
<dbReference type="Gene3D" id="3.40.47.10">
    <property type="match status" value="1"/>
</dbReference>
<evidence type="ECO:0000256" key="22">
    <source>
        <dbReference type="ARBA" id="ARBA00030851"/>
    </source>
</evidence>
<dbReference type="PROSITE" id="PS00098">
    <property type="entry name" value="THIOLASE_1"/>
    <property type="match status" value="1"/>
</dbReference>
<evidence type="ECO:0000256" key="38">
    <source>
        <dbReference type="ARBA" id="ARBA00049542"/>
    </source>
</evidence>
<comment type="function">
    <text evidence="29">Plays a crucial role in the peroxisomal oxidation of branched-chain fatty acids. Catalyzes the last step of the peroxisomal beta-oxidation of branched chain fatty acids and the side chain of the bile acid intermediates di- and trihydroxycoprostanic acids (DHCA and THCA). Also active with medium and long straight chain 3-oxoacyl-CoAs. Stimulates the microsomal conversion of 7-dehydrocholesterol to cholesterol and transfers phosphatidylcholine and 7-dehydrocholesterol between membrances, in vitro. Isoforms SCP2 and SCPx cooperate in peroxisomal oxidation of certain naturally occurring tetramethyl-branched fatty acyl-CoAs.</text>
</comment>
<dbReference type="GO" id="GO:0006869">
    <property type="term" value="P:lipid transport"/>
    <property type="evidence" value="ECO:0007669"/>
    <property type="project" value="UniProtKB-KW"/>
</dbReference>
<dbReference type="PROSITE" id="PS00737">
    <property type="entry name" value="THIOLASE_2"/>
    <property type="match status" value="1"/>
</dbReference>
<evidence type="ECO:0000256" key="5">
    <source>
        <dbReference type="ARBA" id="ARBA00022448"/>
    </source>
</evidence>
<evidence type="ECO:0000256" key="25">
    <source>
        <dbReference type="ARBA" id="ARBA00032093"/>
    </source>
</evidence>
<reference evidence="42 43" key="1">
    <citation type="journal article" date="2015" name="Annu Rev Anim Biosci">
        <title>The Genome 10K Project: a way forward.</title>
        <authorList>
            <person name="Koepfli K.P."/>
            <person name="Paten B."/>
            <person name="O'Brien S.J."/>
            <person name="Koepfli K.P."/>
            <person name="Paten B."/>
            <person name="Antunes A."/>
            <person name="Belov K."/>
            <person name="Bustamante C."/>
            <person name="Castoe T.A."/>
            <person name="Clawson H."/>
            <person name="Crawford A.J."/>
            <person name="Diekhans M."/>
            <person name="Distel D."/>
            <person name="Durbin R."/>
            <person name="Earl D."/>
            <person name="Fujita M.K."/>
            <person name="Gamble T."/>
            <person name="Georges A."/>
            <person name="Gemmell N."/>
            <person name="Gilbert M.T."/>
            <person name="Graves J.M."/>
            <person name="Green R.E."/>
            <person name="Hickey G."/>
            <person name="Jarvis E.D."/>
            <person name="Johnson W."/>
            <person name="Komissarov A."/>
            <person name="Korf I."/>
            <person name="Kuhn R."/>
            <person name="Larkin D.M."/>
            <person name="Lewin H."/>
            <person name="Lopez J.V."/>
            <person name="Ma J."/>
            <person name="Marques-Bonet T."/>
            <person name="Miller W."/>
            <person name="Murphy R."/>
            <person name="Pevzner P."/>
            <person name="Shapiro B."/>
            <person name="Steiner C."/>
            <person name="Tamazian G."/>
            <person name="Venkatesh B."/>
            <person name="Wang J."/>
            <person name="Wayne R."/>
            <person name="Wiley E."/>
            <person name="Yang H."/>
            <person name="Zhang G."/>
            <person name="Haussler D."/>
            <person name="Ryder O."/>
            <person name="O'Brien S.J."/>
        </authorList>
    </citation>
    <scope>NUCLEOTIDE SEQUENCE</scope>
</reference>
<dbReference type="EC" id="2.3.1.16" evidence="15"/>
<evidence type="ECO:0000256" key="19">
    <source>
        <dbReference type="ARBA" id="ARBA00029287"/>
    </source>
</evidence>
<evidence type="ECO:0000256" key="9">
    <source>
        <dbReference type="ARBA" id="ARBA00023098"/>
    </source>
</evidence>
<evidence type="ECO:0000256" key="4">
    <source>
        <dbReference type="ARBA" id="ARBA00014545"/>
    </source>
</evidence>
<dbReference type="FunFam" id="3.40.47.10:FF:000016">
    <property type="entry name" value="Non-specific lipid-transfer protein"/>
    <property type="match status" value="1"/>
</dbReference>
<evidence type="ECO:0000256" key="29">
    <source>
        <dbReference type="ARBA" id="ARBA00045994"/>
    </source>
</evidence>
<proteinExistence type="predicted"/>
<reference evidence="42 43" key="2">
    <citation type="journal article" date="2018" name="Annu Rev Anim Biosci">
        <title>Bat Biology, Genomes, and the Bat1K Project: To Generate Chromosome-Level Genomes for All Living Bat Species.</title>
        <authorList>
            <person name="Teeling E.C."/>
            <person name="Vernes S.C."/>
            <person name="Davalos L.M."/>
            <person name="Ray D.A."/>
            <person name="Gilbert M.T.P."/>
            <person name="Myers E."/>
        </authorList>
    </citation>
    <scope>NUCLEOTIDE SEQUENCE</scope>
</reference>
<comment type="catalytic activity">
    <reaction evidence="17">
        <text>choloyl-CoA + propanoyl-CoA = 3alpha,7alpha,12alpha-trihydroxy-24-oxo-5beta-cholestan-26-oyl-CoA + CoA</text>
        <dbReference type="Rhea" id="RHEA:16865"/>
        <dbReference type="ChEBI" id="CHEBI:57287"/>
        <dbReference type="ChEBI" id="CHEBI:57373"/>
        <dbReference type="ChEBI" id="CHEBI:57392"/>
        <dbReference type="ChEBI" id="CHEBI:58507"/>
        <dbReference type="EC" id="2.3.1.176"/>
    </reaction>
    <physiologicalReaction direction="right-to-left" evidence="17">
        <dbReference type="Rhea" id="RHEA:16867"/>
    </physiologicalReaction>
</comment>
<dbReference type="PANTHER" id="PTHR42870">
    <property type="entry name" value="ACETYL-COA C-ACETYLTRANSFERASE"/>
    <property type="match status" value="1"/>
</dbReference>
<evidence type="ECO:0000313" key="43">
    <source>
        <dbReference type="Proteomes" id="UP000472240"/>
    </source>
</evidence>
<comment type="catalytic activity">
    <reaction evidence="31">
        <text>hexanoyl-CoA + acetyl-CoA = 3-oxooctanoyl-CoA + CoA</text>
        <dbReference type="Rhea" id="RHEA:31203"/>
        <dbReference type="ChEBI" id="CHEBI:57287"/>
        <dbReference type="ChEBI" id="CHEBI:57288"/>
        <dbReference type="ChEBI" id="CHEBI:62619"/>
        <dbReference type="ChEBI" id="CHEBI:62620"/>
    </reaction>
    <physiologicalReaction direction="right-to-left" evidence="31">
        <dbReference type="Rhea" id="RHEA:31205"/>
    </physiologicalReaction>
</comment>
<dbReference type="InterPro" id="IPR036527">
    <property type="entry name" value="SCP2_sterol-bd_dom_sf"/>
</dbReference>
<evidence type="ECO:0000256" key="27">
    <source>
        <dbReference type="ARBA" id="ARBA00033178"/>
    </source>
</evidence>
<reference evidence="42" key="5">
    <citation type="submission" date="2025-09" db="UniProtKB">
        <authorList>
            <consortium name="Ensembl"/>
        </authorList>
    </citation>
    <scope>IDENTIFICATION</scope>
</reference>
<sequence>MIPNSQSPPLRRVFVVGVGMTKFMKPGVENSRDYPDLAKEAGQKALADAQIPYSAVEQACIGYVYGDSTCGQRAIYHSLGLTGIPIINVNNNCSTGSTALFMARQIIQGGIANCVLALGFEKMEKGSLGVKSLNRTNPMDKHLEVMVNKYELSPQPIAAQLFGNAGKEHMEKYGTKVEHFAKIGWKNHKHSINNPYSQFQKEYSLDEVMTSREVFDFLTVLQCCPTSDGAAAAILASEEFVQKFGLHSKAVEILAQEMMTDLPSSFEEKSIIKMVGFDMSKEAARKCYEKSGLGPGDIDVIELHDCFSSNELLTYEALGLCPEGEGGKLVDRGDNTYGGKWVINPSGGLISKGHPLGATGLAQCAELCWQLRGEAGKRQVPGAKVALQHNLGLGGAAVVTLYKMGFPEAARTYQIEAAPTSSAADGFKASLVFKEIEKKLEEEGEQFVKKIGGIFAFKVKDGPGGKEATWVVDVKNGKGSVHPNSGLLSRQIENHGQHGPGYEVTKSSASARKSEAVKNFLCLPWKNQDETYRYIAIYFIVRT</sequence>
<dbReference type="OMA" id="PSLYAMM"/>
<protein>
    <recommendedName>
        <fullName evidence="4">Sterol carrier protein 2</fullName>
        <ecNumber evidence="14">2.3.1.155</ecNumber>
        <ecNumber evidence="15">2.3.1.16</ecNumber>
        <ecNumber evidence="3">2.3.1.176</ecNumber>
    </recommendedName>
    <alternativeName>
        <fullName evidence="25">Acetyl-CoA C-myristoyltransferase</fullName>
    </alternativeName>
    <alternativeName>
        <fullName evidence="22">Non-specific lipid-transfer protein</fullName>
    </alternativeName>
    <alternativeName>
        <fullName evidence="26">Propanoyl-CoA C-acyltransferase</fullName>
    </alternativeName>
    <alternativeName>
        <fullName evidence="21">SCP-2/3-oxoacyl-CoA thiolase</fullName>
    </alternativeName>
    <alternativeName>
        <fullName evidence="23">SCP-2/thiolase</fullName>
    </alternativeName>
    <alternativeName>
        <fullName evidence="24">SCP-chi</fullName>
    </alternativeName>
    <alternativeName>
        <fullName evidence="27">Sterol carrier protein X</fullName>
    </alternativeName>
</protein>
<evidence type="ECO:0000256" key="6">
    <source>
        <dbReference type="ARBA" id="ARBA00022490"/>
    </source>
</evidence>
<dbReference type="Ensembl" id="ENSRFET00010007030.1">
    <property type="protein sequence ID" value="ENSRFEP00010006415.1"/>
    <property type="gene ID" value="ENSRFEG00010004334.1"/>
</dbReference>
<evidence type="ECO:0000256" key="36">
    <source>
        <dbReference type="ARBA" id="ARBA00049270"/>
    </source>
</evidence>